<dbReference type="InterPro" id="IPR036291">
    <property type="entry name" value="NAD(P)-bd_dom_sf"/>
</dbReference>
<evidence type="ECO:0000313" key="2">
    <source>
        <dbReference type="EMBL" id="MFC0083121.1"/>
    </source>
</evidence>
<dbReference type="InterPro" id="IPR002347">
    <property type="entry name" value="SDR_fam"/>
</dbReference>
<dbReference type="SUPFAM" id="SSF51735">
    <property type="entry name" value="NAD(P)-binding Rossmann-fold domains"/>
    <property type="match status" value="1"/>
</dbReference>
<feature type="non-terminal residue" evidence="2">
    <location>
        <position position="49"/>
    </location>
</feature>
<dbReference type="Proteomes" id="UP001589788">
    <property type="component" value="Unassembled WGS sequence"/>
</dbReference>
<gene>
    <name evidence="2" type="ORF">ACFFRE_13380</name>
</gene>
<dbReference type="RefSeq" id="WP_377790862.1">
    <property type="nucleotide sequence ID" value="NZ_JBHLYQ010000270.1"/>
</dbReference>
<comment type="similarity">
    <text evidence="1">Belongs to the short-chain dehydrogenases/reductases (SDR) family.</text>
</comment>
<protein>
    <submittedName>
        <fullName evidence="2">SDR family NAD(P)-dependent oxidoreductase</fullName>
    </submittedName>
</protein>
<organism evidence="2 3">
    <name type="scientific">Aciditerrimonas ferrireducens</name>
    <dbReference type="NCBI Taxonomy" id="667306"/>
    <lineage>
        <taxon>Bacteria</taxon>
        <taxon>Bacillati</taxon>
        <taxon>Actinomycetota</taxon>
        <taxon>Acidimicrobiia</taxon>
        <taxon>Acidimicrobiales</taxon>
        <taxon>Acidimicrobiaceae</taxon>
        <taxon>Aciditerrimonas</taxon>
    </lineage>
</organism>
<name>A0ABV6C5Z9_9ACTN</name>
<dbReference type="Pfam" id="PF00106">
    <property type="entry name" value="adh_short"/>
    <property type="match status" value="1"/>
</dbReference>
<proteinExistence type="inferred from homology"/>
<sequence length="49" mass="4741">MGEGLLEGKVAVVTGASRGIGAAIAERLGAEGATVVLAARTAEPGGHRL</sequence>
<keyword evidence="3" id="KW-1185">Reference proteome</keyword>
<dbReference type="PANTHER" id="PTHR43943:SF2">
    <property type="entry name" value="DEHYDROGENASE_REDUCTASE 4"/>
    <property type="match status" value="1"/>
</dbReference>
<evidence type="ECO:0000313" key="3">
    <source>
        <dbReference type="Proteomes" id="UP001589788"/>
    </source>
</evidence>
<dbReference type="PANTHER" id="PTHR43943">
    <property type="entry name" value="DEHYDROGENASE/REDUCTASE (SDR FAMILY) MEMBER 4"/>
    <property type="match status" value="1"/>
</dbReference>
<reference evidence="2 3" key="1">
    <citation type="submission" date="2024-09" db="EMBL/GenBank/DDBJ databases">
        <authorList>
            <person name="Sun Q."/>
            <person name="Mori K."/>
        </authorList>
    </citation>
    <scope>NUCLEOTIDE SEQUENCE [LARGE SCALE GENOMIC DNA]</scope>
    <source>
        <strain evidence="2 3">JCM 15389</strain>
    </source>
</reference>
<evidence type="ECO:0000256" key="1">
    <source>
        <dbReference type="ARBA" id="ARBA00006484"/>
    </source>
</evidence>
<accession>A0ABV6C5Z9</accession>
<dbReference type="Gene3D" id="3.40.50.720">
    <property type="entry name" value="NAD(P)-binding Rossmann-like Domain"/>
    <property type="match status" value="1"/>
</dbReference>
<comment type="caution">
    <text evidence="2">The sequence shown here is derived from an EMBL/GenBank/DDBJ whole genome shotgun (WGS) entry which is preliminary data.</text>
</comment>
<dbReference type="EMBL" id="JBHLYQ010000270">
    <property type="protein sequence ID" value="MFC0083121.1"/>
    <property type="molecule type" value="Genomic_DNA"/>
</dbReference>